<evidence type="ECO:0000256" key="11">
    <source>
        <dbReference type="ARBA" id="ARBA00022857"/>
    </source>
</evidence>
<dbReference type="InterPro" id="IPR006094">
    <property type="entry name" value="Oxid_FAD_bind_N"/>
</dbReference>
<dbReference type="Gene3D" id="3.30.43.10">
    <property type="entry name" value="Uridine Diphospho-n-acetylenolpyruvylglucosamine Reductase, domain 2"/>
    <property type="match status" value="1"/>
</dbReference>
<evidence type="ECO:0000259" key="21">
    <source>
        <dbReference type="PROSITE" id="PS51387"/>
    </source>
</evidence>
<keyword evidence="23" id="KW-1185">Reference proteome</keyword>
<dbReference type="InterPro" id="IPR016166">
    <property type="entry name" value="FAD-bd_PCMH"/>
</dbReference>
<evidence type="ECO:0000256" key="6">
    <source>
        <dbReference type="ARBA" id="ARBA00015188"/>
    </source>
</evidence>
<evidence type="ECO:0000256" key="16">
    <source>
        <dbReference type="ARBA" id="ARBA00023316"/>
    </source>
</evidence>
<dbReference type="GO" id="GO:0008762">
    <property type="term" value="F:UDP-N-acetylmuramate dehydrogenase activity"/>
    <property type="evidence" value="ECO:0007669"/>
    <property type="project" value="UniProtKB-EC"/>
</dbReference>
<dbReference type="Proteomes" id="UP001595528">
    <property type="component" value="Unassembled WGS sequence"/>
</dbReference>
<comment type="catalytic activity">
    <reaction evidence="18 19">
        <text>UDP-N-acetyl-alpha-D-muramate + NADP(+) = UDP-N-acetyl-3-O-(1-carboxyvinyl)-alpha-D-glucosamine + NADPH + H(+)</text>
        <dbReference type="Rhea" id="RHEA:12248"/>
        <dbReference type="ChEBI" id="CHEBI:15378"/>
        <dbReference type="ChEBI" id="CHEBI:57783"/>
        <dbReference type="ChEBI" id="CHEBI:58349"/>
        <dbReference type="ChEBI" id="CHEBI:68483"/>
        <dbReference type="ChEBI" id="CHEBI:70757"/>
        <dbReference type="EC" id="1.3.1.98"/>
    </reaction>
</comment>
<dbReference type="SUPFAM" id="SSF56176">
    <property type="entry name" value="FAD-binding/transporter-associated domain-like"/>
    <property type="match status" value="1"/>
</dbReference>
<dbReference type="PROSITE" id="PS51387">
    <property type="entry name" value="FAD_PCMH"/>
    <property type="match status" value="1"/>
</dbReference>
<proteinExistence type="inferred from homology"/>
<keyword evidence="15 19" id="KW-0131">Cell cycle</keyword>
<protein>
    <recommendedName>
        <fullName evidence="6 19">UDP-N-acetylenolpyruvoylglucosamine reductase</fullName>
        <ecNumber evidence="5 19">1.3.1.98</ecNumber>
    </recommendedName>
    <alternativeName>
        <fullName evidence="17 19">UDP-N-acetylmuramate dehydrogenase</fullName>
    </alternativeName>
</protein>
<feature type="domain" description="FAD-binding PCMH-type" evidence="21">
    <location>
        <begin position="48"/>
        <end position="212"/>
    </location>
</feature>
<keyword evidence="16 19" id="KW-0961">Cell wall biogenesis/degradation</keyword>
<dbReference type="InterPro" id="IPR016167">
    <property type="entry name" value="FAD-bd_PCMH_sub1"/>
</dbReference>
<dbReference type="PANTHER" id="PTHR21071">
    <property type="entry name" value="UDP-N-ACETYLENOLPYRUVOYLGLUCOSAMINE REDUCTASE"/>
    <property type="match status" value="1"/>
</dbReference>
<comment type="caution">
    <text evidence="22">The sequence shown here is derived from an EMBL/GenBank/DDBJ whole genome shotgun (WGS) entry which is preliminary data.</text>
</comment>
<evidence type="ECO:0000256" key="5">
    <source>
        <dbReference type="ARBA" id="ARBA00012518"/>
    </source>
</evidence>
<comment type="cofactor">
    <cofactor evidence="1 19">
        <name>FAD</name>
        <dbReference type="ChEBI" id="CHEBI:57692"/>
    </cofactor>
</comment>
<evidence type="ECO:0000256" key="2">
    <source>
        <dbReference type="ARBA" id="ARBA00003921"/>
    </source>
</evidence>
<dbReference type="InterPro" id="IPR003170">
    <property type="entry name" value="MurB"/>
</dbReference>
<dbReference type="NCBIfam" id="TIGR00179">
    <property type="entry name" value="murB"/>
    <property type="match status" value="1"/>
</dbReference>
<comment type="pathway">
    <text evidence="4 19">Cell wall biogenesis; peptidoglycan biosynthesis.</text>
</comment>
<keyword evidence="7 19" id="KW-0963">Cytoplasm</keyword>
<feature type="active site" evidence="19">
    <location>
        <position position="192"/>
    </location>
</feature>
<evidence type="ECO:0000256" key="18">
    <source>
        <dbReference type="ARBA" id="ARBA00048914"/>
    </source>
</evidence>
<evidence type="ECO:0000256" key="20">
    <source>
        <dbReference type="SAM" id="MobiDB-lite"/>
    </source>
</evidence>
<sequence length="333" mass="34575">MSAAVLRAIAGGPHGGPRQGGSGNAAGLPPVRGSLRRDAALRDRTWFRVGGPAEILFEPADADDLATFMAGRPAGLPVTVLGLASNLIVRDGGIPGITLRLSRSFADIAVSGQHLTVGAGAADVRVARAAQEAGLTGLEFLCGIPGSIGGAVRMNAGAYGAEIGGILDWVEAMEPSGRRRLLRRDEIAFGYRSCDLPEDWIVLAAGLRAQPGDPAGIAARMERIRSEREASQPVRARTGGSTFANPPGAKAWQLIDAAGCRGLRRGGAQVSEQHCNFLINTGDATAADLEDLGDEVRARVAASSGIQLHWEIRRIGRRAPDAMSGGAADGEVR</sequence>
<accession>A0ABV7L001</accession>
<keyword evidence="11 19" id="KW-0521">NADP</keyword>
<dbReference type="Pfam" id="PF02873">
    <property type="entry name" value="MurB_C"/>
    <property type="match status" value="1"/>
</dbReference>
<dbReference type="RefSeq" id="WP_379900440.1">
    <property type="nucleotide sequence ID" value="NZ_JBHRTR010000025.1"/>
</dbReference>
<evidence type="ECO:0000256" key="3">
    <source>
        <dbReference type="ARBA" id="ARBA00004496"/>
    </source>
</evidence>
<dbReference type="Pfam" id="PF01565">
    <property type="entry name" value="FAD_binding_4"/>
    <property type="match status" value="1"/>
</dbReference>
<organism evidence="22 23">
    <name type="scientific">Marinibaculum pumilum</name>
    <dbReference type="NCBI Taxonomy" id="1766165"/>
    <lineage>
        <taxon>Bacteria</taxon>
        <taxon>Pseudomonadati</taxon>
        <taxon>Pseudomonadota</taxon>
        <taxon>Alphaproteobacteria</taxon>
        <taxon>Rhodospirillales</taxon>
        <taxon>Rhodospirillaceae</taxon>
        <taxon>Marinibaculum</taxon>
    </lineage>
</organism>
<evidence type="ECO:0000256" key="17">
    <source>
        <dbReference type="ARBA" id="ARBA00031026"/>
    </source>
</evidence>
<feature type="active site" description="Proton donor" evidence="19">
    <location>
        <position position="241"/>
    </location>
</feature>
<dbReference type="InterPro" id="IPR011601">
    <property type="entry name" value="MurB_C"/>
</dbReference>
<dbReference type="Gene3D" id="3.90.78.10">
    <property type="entry name" value="UDP-N-acetylenolpyruvoylglucosamine reductase, C-terminal domain"/>
    <property type="match status" value="1"/>
</dbReference>
<evidence type="ECO:0000256" key="8">
    <source>
        <dbReference type="ARBA" id="ARBA00022618"/>
    </source>
</evidence>
<keyword evidence="14 19" id="KW-0560">Oxidoreductase</keyword>
<keyword evidence="8 19" id="KW-0132">Cell division</keyword>
<evidence type="ECO:0000256" key="19">
    <source>
        <dbReference type="HAMAP-Rule" id="MF_00037"/>
    </source>
</evidence>
<name>A0ABV7L001_9PROT</name>
<feature type="region of interest" description="Disordered" evidence="20">
    <location>
        <begin position="10"/>
        <end position="30"/>
    </location>
</feature>
<evidence type="ECO:0000256" key="15">
    <source>
        <dbReference type="ARBA" id="ARBA00023306"/>
    </source>
</evidence>
<evidence type="ECO:0000313" key="23">
    <source>
        <dbReference type="Proteomes" id="UP001595528"/>
    </source>
</evidence>
<dbReference type="PANTHER" id="PTHR21071:SF4">
    <property type="entry name" value="UDP-N-ACETYLENOLPYRUVOYLGLUCOSAMINE REDUCTASE"/>
    <property type="match status" value="1"/>
</dbReference>
<dbReference type="HAMAP" id="MF_00037">
    <property type="entry name" value="MurB"/>
    <property type="match status" value="1"/>
</dbReference>
<dbReference type="Gene3D" id="3.30.465.10">
    <property type="match status" value="1"/>
</dbReference>
<evidence type="ECO:0000256" key="1">
    <source>
        <dbReference type="ARBA" id="ARBA00001974"/>
    </source>
</evidence>
<comment type="function">
    <text evidence="2 19">Cell wall formation.</text>
</comment>
<dbReference type="EC" id="1.3.1.98" evidence="5 19"/>
<dbReference type="SUPFAM" id="SSF56194">
    <property type="entry name" value="Uridine diphospho-N-Acetylenolpyruvylglucosamine reductase, MurB, C-terminal domain"/>
    <property type="match status" value="1"/>
</dbReference>
<dbReference type="InterPro" id="IPR036318">
    <property type="entry name" value="FAD-bd_PCMH-like_sf"/>
</dbReference>
<keyword evidence="12 19" id="KW-0133">Cell shape</keyword>
<dbReference type="InterPro" id="IPR016169">
    <property type="entry name" value="FAD-bd_PCMH_sub2"/>
</dbReference>
<evidence type="ECO:0000256" key="9">
    <source>
        <dbReference type="ARBA" id="ARBA00022630"/>
    </source>
</evidence>
<reference evidence="23" key="1">
    <citation type="journal article" date="2019" name="Int. J. Syst. Evol. Microbiol.">
        <title>The Global Catalogue of Microorganisms (GCM) 10K type strain sequencing project: providing services to taxonomists for standard genome sequencing and annotation.</title>
        <authorList>
            <consortium name="The Broad Institute Genomics Platform"/>
            <consortium name="The Broad Institute Genome Sequencing Center for Infectious Disease"/>
            <person name="Wu L."/>
            <person name="Ma J."/>
        </authorList>
    </citation>
    <scope>NUCLEOTIDE SEQUENCE [LARGE SCALE GENOMIC DNA]</scope>
    <source>
        <strain evidence="23">KCTC 42964</strain>
    </source>
</reference>
<evidence type="ECO:0000256" key="12">
    <source>
        <dbReference type="ARBA" id="ARBA00022960"/>
    </source>
</evidence>
<keyword evidence="10 19" id="KW-0274">FAD</keyword>
<evidence type="ECO:0000313" key="22">
    <source>
        <dbReference type="EMBL" id="MFC3227883.1"/>
    </source>
</evidence>
<keyword evidence="13 19" id="KW-0573">Peptidoglycan synthesis</keyword>
<comment type="similarity">
    <text evidence="19">Belongs to the MurB family.</text>
</comment>
<keyword evidence="9 19" id="KW-0285">Flavoprotein</keyword>
<dbReference type="InterPro" id="IPR036635">
    <property type="entry name" value="MurB_C_sf"/>
</dbReference>
<evidence type="ECO:0000256" key="10">
    <source>
        <dbReference type="ARBA" id="ARBA00022827"/>
    </source>
</evidence>
<dbReference type="EMBL" id="JBHRTR010000025">
    <property type="protein sequence ID" value="MFC3227883.1"/>
    <property type="molecule type" value="Genomic_DNA"/>
</dbReference>
<evidence type="ECO:0000256" key="13">
    <source>
        <dbReference type="ARBA" id="ARBA00022984"/>
    </source>
</evidence>
<comment type="subcellular location">
    <subcellularLocation>
        <location evidence="3 19">Cytoplasm</location>
    </subcellularLocation>
</comment>
<evidence type="ECO:0000256" key="7">
    <source>
        <dbReference type="ARBA" id="ARBA00022490"/>
    </source>
</evidence>
<evidence type="ECO:0000256" key="4">
    <source>
        <dbReference type="ARBA" id="ARBA00004752"/>
    </source>
</evidence>
<feature type="active site" evidence="19">
    <location>
        <position position="311"/>
    </location>
</feature>
<gene>
    <name evidence="19 22" type="primary">murB</name>
    <name evidence="22" type="ORF">ACFOGJ_11615</name>
</gene>
<evidence type="ECO:0000256" key="14">
    <source>
        <dbReference type="ARBA" id="ARBA00023002"/>
    </source>
</evidence>
<feature type="compositionally biased region" description="Gly residues" evidence="20">
    <location>
        <begin position="12"/>
        <end position="24"/>
    </location>
</feature>
<dbReference type="NCBIfam" id="NF010480">
    <property type="entry name" value="PRK13905.1"/>
    <property type="match status" value="1"/>
</dbReference>